<dbReference type="InterPro" id="IPR045086">
    <property type="entry name" value="OBG_GTPase"/>
</dbReference>
<feature type="domain" description="G" evidence="1">
    <location>
        <begin position="55"/>
        <end position="158"/>
    </location>
</feature>
<accession>A0A1M7LBF7</accession>
<dbReference type="PANTHER" id="PTHR11702">
    <property type="entry name" value="DEVELOPMENTALLY REGULATED GTP-BINDING PROTEIN-RELATED"/>
    <property type="match status" value="1"/>
</dbReference>
<gene>
    <name evidence="2" type="ORF">SAMN05660826_01868</name>
</gene>
<dbReference type="Gene3D" id="3.40.50.300">
    <property type="entry name" value="P-loop containing nucleotide triphosphate hydrolases"/>
    <property type="match status" value="1"/>
</dbReference>
<proteinExistence type="predicted"/>
<dbReference type="GO" id="GO:0005525">
    <property type="term" value="F:GTP binding"/>
    <property type="evidence" value="ECO:0007669"/>
    <property type="project" value="InterPro"/>
</dbReference>
<evidence type="ECO:0000313" key="2">
    <source>
        <dbReference type="EMBL" id="SHM75328.1"/>
    </source>
</evidence>
<dbReference type="AlphaFoldDB" id="A0A1M7LBF7"/>
<keyword evidence="3" id="KW-1185">Reference proteome</keyword>
<dbReference type="Pfam" id="PF01926">
    <property type="entry name" value="MMR_HSR1"/>
    <property type="match status" value="1"/>
</dbReference>
<evidence type="ECO:0000259" key="1">
    <source>
        <dbReference type="Pfam" id="PF01926"/>
    </source>
</evidence>
<protein>
    <submittedName>
        <fullName evidence="2">50S ribosome-binding GTPase</fullName>
    </submittedName>
</protein>
<dbReference type="SUPFAM" id="SSF52540">
    <property type="entry name" value="P-loop containing nucleoside triphosphate hydrolases"/>
    <property type="match status" value="1"/>
</dbReference>
<evidence type="ECO:0000313" key="3">
    <source>
        <dbReference type="Proteomes" id="UP000184375"/>
    </source>
</evidence>
<dbReference type="OrthoDB" id="2374147at2"/>
<name>A0A1M7LBF7_9FIRM</name>
<sequence length="202" mass="22546">MKKCLIVGKPNVGKTAFLINFAEYLGVRIFEFDFALPDGTKFKKKYSCKTAFHELVDSNPHKTLALQSVTLEIPVGKGKKKIQIIDTTGLIDGIHEDQNVRKSISQTISEILNSQIIIHIMDGAAVIKKDSLSSPSEVDYQISKLARSKRGYVILVNKMDLPDAEEGLKIIKEKFHGNIVIPISAINKRGFKEVKTFVAYNL</sequence>
<dbReference type="InterPro" id="IPR027417">
    <property type="entry name" value="P-loop_NTPase"/>
</dbReference>
<dbReference type="EMBL" id="FRCR01000011">
    <property type="protein sequence ID" value="SHM75328.1"/>
    <property type="molecule type" value="Genomic_DNA"/>
</dbReference>
<dbReference type="InterPro" id="IPR006073">
    <property type="entry name" value="GTP-bd"/>
</dbReference>
<reference evidence="3" key="1">
    <citation type="submission" date="2016-11" db="EMBL/GenBank/DDBJ databases">
        <authorList>
            <person name="Varghese N."/>
            <person name="Submissions S."/>
        </authorList>
    </citation>
    <scope>NUCLEOTIDE SEQUENCE [LARGE SCALE GENOMIC DNA]</scope>
    <source>
        <strain evidence="3">DSM 18802</strain>
    </source>
</reference>
<dbReference type="Proteomes" id="UP000184375">
    <property type="component" value="Unassembled WGS sequence"/>
</dbReference>
<dbReference type="GO" id="GO:0003924">
    <property type="term" value="F:GTPase activity"/>
    <property type="evidence" value="ECO:0007669"/>
    <property type="project" value="InterPro"/>
</dbReference>
<dbReference type="PANTHER" id="PTHR11702:SF31">
    <property type="entry name" value="MITOCHONDRIAL RIBOSOME-ASSOCIATED GTPASE 2"/>
    <property type="match status" value="1"/>
</dbReference>
<dbReference type="STRING" id="447595.SAMN05660826_01868"/>
<organism evidence="2 3">
    <name type="scientific">Caldanaerovirga acetigignens</name>
    <dbReference type="NCBI Taxonomy" id="447595"/>
    <lineage>
        <taxon>Bacteria</taxon>
        <taxon>Bacillati</taxon>
        <taxon>Bacillota</taxon>
        <taxon>Clostridia</taxon>
        <taxon>Thermosediminibacterales</taxon>
        <taxon>Thermosediminibacteraceae</taxon>
        <taxon>Caldanaerovirga</taxon>
    </lineage>
</organism>